<reference evidence="3 4" key="1">
    <citation type="submission" date="2019-12" db="EMBL/GenBank/DDBJ databases">
        <title>Whole genome shotgun sequence of Streptomyces libani subsp. libani NBRC 13452.</title>
        <authorList>
            <person name="Ichikawa N."/>
            <person name="Kimura A."/>
            <person name="Kitahashi Y."/>
            <person name="Komaki H."/>
            <person name="Tamura T."/>
        </authorList>
    </citation>
    <scope>NUCLEOTIDE SEQUENCE [LARGE SCALE GENOMIC DNA]</scope>
    <source>
        <strain evidence="3 4">NBRC 13452</strain>
    </source>
</reference>
<accession>A0A640TVP0</accession>
<dbReference type="SUPFAM" id="SSF46955">
    <property type="entry name" value="Putative DNA-binding domain"/>
    <property type="match status" value="1"/>
</dbReference>
<dbReference type="PANTHER" id="PTHR30204">
    <property type="entry name" value="REDOX-CYCLING DRUG-SENSING TRANSCRIPTIONAL ACTIVATOR SOXR"/>
    <property type="match status" value="1"/>
</dbReference>
<dbReference type="GO" id="GO:0003700">
    <property type="term" value="F:DNA-binding transcription factor activity"/>
    <property type="evidence" value="ECO:0007669"/>
    <property type="project" value="InterPro"/>
</dbReference>
<dbReference type="InterPro" id="IPR000551">
    <property type="entry name" value="MerR-type_HTH_dom"/>
</dbReference>
<evidence type="ECO:0000259" key="2">
    <source>
        <dbReference type="PROSITE" id="PS50937"/>
    </source>
</evidence>
<dbReference type="EMBL" id="BLIP01000003">
    <property type="protein sequence ID" value="GFE27449.1"/>
    <property type="molecule type" value="Genomic_DNA"/>
</dbReference>
<dbReference type="SMART" id="SM00422">
    <property type="entry name" value="HTH_MERR"/>
    <property type="match status" value="1"/>
</dbReference>
<dbReference type="InterPro" id="IPR009061">
    <property type="entry name" value="DNA-bd_dom_put_sf"/>
</dbReference>
<dbReference type="Proteomes" id="UP000429552">
    <property type="component" value="Unassembled WGS sequence"/>
</dbReference>
<organism evidence="3 4">
    <name type="scientific">Streptomyces nigrescens</name>
    <dbReference type="NCBI Taxonomy" id="1920"/>
    <lineage>
        <taxon>Bacteria</taxon>
        <taxon>Bacillati</taxon>
        <taxon>Actinomycetota</taxon>
        <taxon>Actinomycetes</taxon>
        <taxon>Kitasatosporales</taxon>
        <taxon>Streptomycetaceae</taxon>
        <taxon>Streptomyces</taxon>
    </lineage>
</organism>
<dbReference type="PANTHER" id="PTHR30204:SF93">
    <property type="entry name" value="HTH MERR-TYPE DOMAIN-CONTAINING PROTEIN"/>
    <property type="match status" value="1"/>
</dbReference>
<comment type="caution">
    <text evidence="3">The sequence shown here is derived from an EMBL/GenBank/DDBJ whole genome shotgun (WGS) entry which is preliminary data.</text>
</comment>
<dbReference type="PROSITE" id="PS50937">
    <property type="entry name" value="HTH_MERR_2"/>
    <property type="match status" value="1"/>
</dbReference>
<dbReference type="Pfam" id="PF13411">
    <property type="entry name" value="MerR_1"/>
    <property type="match status" value="1"/>
</dbReference>
<evidence type="ECO:0000256" key="1">
    <source>
        <dbReference type="ARBA" id="ARBA00023125"/>
    </source>
</evidence>
<dbReference type="InterPro" id="IPR047057">
    <property type="entry name" value="MerR_fam"/>
</dbReference>
<gene>
    <name evidence="3" type="ORF">Sliba_79020</name>
</gene>
<dbReference type="AlphaFoldDB" id="A0A640TVP0"/>
<evidence type="ECO:0000313" key="3">
    <source>
        <dbReference type="EMBL" id="GFE27449.1"/>
    </source>
</evidence>
<dbReference type="CDD" id="cd00592">
    <property type="entry name" value="HTH_MerR-like"/>
    <property type="match status" value="1"/>
</dbReference>
<evidence type="ECO:0000313" key="4">
    <source>
        <dbReference type="Proteomes" id="UP000429552"/>
    </source>
</evidence>
<proteinExistence type="predicted"/>
<dbReference type="Gene3D" id="1.10.1660.10">
    <property type="match status" value="1"/>
</dbReference>
<sequence>MRIGALAGTVGIATRAVRHYHRIGLLPERPRHSHCCRGYTLRDAVELAHIRHRAELGLSLLEAKDVLADDAGRGLLEFLAGLDADLARQEEAIRQRRARPGRLLEQAERTGWLAAEAPVPPELAAFFEDMARASARLPRRPCAG</sequence>
<keyword evidence="1" id="KW-0238">DNA-binding</keyword>
<dbReference type="GO" id="GO:0003677">
    <property type="term" value="F:DNA binding"/>
    <property type="evidence" value="ECO:0007669"/>
    <property type="project" value="UniProtKB-KW"/>
</dbReference>
<name>A0A640TVP0_STRNI</name>
<feature type="domain" description="HTH merR-type" evidence="2">
    <location>
        <begin position="1"/>
        <end position="69"/>
    </location>
</feature>
<protein>
    <recommendedName>
        <fullName evidence="2">HTH merR-type domain-containing protein</fullName>
    </recommendedName>
</protein>